<comment type="subcellular location">
    <subcellularLocation>
        <location evidence="8">Cell inner membrane</location>
        <topology evidence="8">Single-pass type II membrane protein</topology>
    </subcellularLocation>
    <subcellularLocation>
        <location evidence="1">Cell membrane</location>
        <topology evidence="1">Single-pass type II membrane protein</topology>
    </subcellularLocation>
    <text evidence="8">Localizes to the division septum where it forms a ring structure.</text>
</comment>
<evidence type="ECO:0000256" key="8">
    <source>
        <dbReference type="HAMAP-Rule" id="MF_00910"/>
    </source>
</evidence>
<dbReference type="PANTHER" id="PTHR37479:SF1">
    <property type="entry name" value="CELL DIVISION PROTEIN FTSL"/>
    <property type="match status" value="1"/>
</dbReference>
<dbReference type="RefSeq" id="WP_332289940.1">
    <property type="nucleotide sequence ID" value="NZ_JAZIBG010000028.1"/>
</dbReference>
<dbReference type="EMBL" id="JAZIBG010000028">
    <property type="protein sequence ID" value="MEF7614865.1"/>
    <property type="molecule type" value="Genomic_DNA"/>
</dbReference>
<dbReference type="Pfam" id="PF04999">
    <property type="entry name" value="FtsL"/>
    <property type="match status" value="1"/>
</dbReference>
<accession>A0AAW9QCA7</accession>
<proteinExistence type="inferred from homology"/>
<organism evidence="10 11">
    <name type="scientific">Aquincola agrisoli</name>
    <dbReference type="NCBI Taxonomy" id="3119538"/>
    <lineage>
        <taxon>Bacteria</taxon>
        <taxon>Pseudomonadati</taxon>
        <taxon>Pseudomonadota</taxon>
        <taxon>Betaproteobacteria</taxon>
        <taxon>Burkholderiales</taxon>
        <taxon>Sphaerotilaceae</taxon>
        <taxon>Aquincola</taxon>
    </lineage>
</organism>
<keyword evidence="8" id="KW-0997">Cell inner membrane</keyword>
<dbReference type="PANTHER" id="PTHR37479">
    <property type="entry name" value="CELL DIVISION PROTEIN FTSL"/>
    <property type="match status" value="1"/>
</dbReference>
<comment type="function">
    <text evidence="8">Essential cell division protein. May link together the upstream cell division proteins, which are predominantly cytoplasmic, with the downstream cell division proteins, which are predominantly periplasmic.</text>
</comment>
<evidence type="ECO:0000256" key="9">
    <source>
        <dbReference type="NCBIfam" id="TIGR02209"/>
    </source>
</evidence>
<dbReference type="GO" id="GO:0005886">
    <property type="term" value="C:plasma membrane"/>
    <property type="evidence" value="ECO:0007669"/>
    <property type="project" value="UniProtKB-SubCell"/>
</dbReference>
<reference evidence="10 11" key="1">
    <citation type="submission" date="2024-02" db="EMBL/GenBank/DDBJ databases">
        <title>Genome sequence of Aquincola sp. MAHUQ-54.</title>
        <authorList>
            <person name="Huq M.A."/>
        </authorList>
    </citation>
    <scope>NUCLEOTIDE SEQUENCE [LARGE SCALE GENOMIC DNA]</scope>
    <source>
        <strain evidence="10 11">MAHUQ-54</strain>
    </source>
</reference>
<comment type="subunit">
    <text evidence="8">Part of a complex composed of FtsB, FtsL and FtsQ.</text>
</comment>
<dbReference type="InterPro" id="IPR011922">
    <property type="entry name" value="Cell_div_FtsL"/>
</dbReference>
<dbReference type="NCBIfam" id="TIGR02209">
    <property type="entry name" value="ftsL_broad"/>
    <property type="match status" value="1"/>
</dbReference>
<dbReference type="Proteomes" id="UP001336250">
    <property type="component" value="Unassembled WGS sequence"/>
</dbReference>
<name>A0AAW9QCA7_9BURK</name>
<keyword evidence="3 8" id="KW-0132">Cell division</keyword>
<evidence type="ECO:0000313" key="10">
    <source>
        <dbReference type="EMBL" id="MEF7614865.1"/>
    </source>
</evidence>
<keyword evidence="4 8" id="KW-0812">Transmembrane</keyword>
<sequence length="99" mass="10981">MTRLNLLLLAALLASCLYLVKTTYDTRRLFAEVERAKNVHARLEVDFKRLEAERQAQATHLRVEKVARDRLSMRTATPAVTQYVGDPGASAPAAAGEGR</sequence>
<keyword evidence="11" id="KW-1185">Reference proteome</keyword>
<comment type="similarity">
    <text evidence="8">Belongs to the FtsL family.</text>
</comment>
<dbReference type="GO" id="GO:0043093">
    <property type="term" value="P:FtsZ-dependent cytokinesis"/>
    <property type="evidence" value="ECO:0007669"/>
    <property type="project" value="UniProtKB-UniRule"/>
</dbReference>
<evidence type="ECO:0000313" key="11">
    <source>
        <dbReference type="Proteomes" id="UP001336250"/>
    </source>
</evidence>
<evidence type="ECO:0000256" key="3">
    <source>
        <dbReference type="ARBA" id="ARBA00022618"/>
    </source>
</evidence>
<evidence type="ECO:0000256" key="2">
    <source>
        <dbReference type="ARBA" id="ARBA00022475"/>
    </source>
</evidence>
<keyword evidence="5 8" id="KW-1133">Transmembrane helix</keyword>
<dbReference type="AlphaFoldDB" id="A0AAW9QCA7"/>
<evidence type="ECO:0000256" key="4">
    <source>
        <dbReference type="ARBA" id="ARBA00022692"/>
    </source>
</evidence>
<evidence type="ECO:0000256" key="1">
    <source>
        <dbReference type="ARBA" id="ARBA00004401"/>
    </source>
</evidence>
<dbReference type="GO" id="GO:0032153">
    <property type="term" value="C:cell division site"/>
    <property type="evidence" value="ECO:0007669"/>
    <property type="project" value="UniProtKB-UniRule"/>
</dbReference>
<evidence type="ECO:0000256" key="7">
    <source>
        <dbReference type="ARBA" id="ARBA00023306"/>
    </source>
</evidence>
<keyword evidence="6 8" id="KW-0472">Membrane</keyword>
<dbReference type="PROSITE" id="PS51257">
    <property type="entry name" value="PROKAR_LIPOPROTEIN"/>
    <property type="match status" value="1"/>
</dbReference>
<gene>
    <name evidence="8 10" type="primary">ftsL</name>
    <name evidence="10" type="ORF">V4F39_13160</name>
</gene>
<comment type="caution">
    <text evidence="10">The sequence shown here is derived from an EMBL/GenBank/DDBJ whole genome shotgun (WGS) entry which is preliminary data.</text>
</comment>
<evidence type="ECO:0000256" key="6">
    <source>
        <dbReference type="ARBA" id="ARBA00023136"/>
    </source>
</evidence>
<evidence type="ECO:0000256" key="5">
    <source>
        <dbReference type="ARBA" id="ARBA00022989"/>
    </source>
</evidence>
<dbReference type="HAMAP" id="MF_00910">
    <property type="entry name" value="FtsL"/>
    <property type="match status" value="1"/>
</dbReference>
<keyword evidence="2 8" id="KW-1003">Cell membrane</keyword>
<keyword evidence="7 8" id="KW-0131">Cell cycle</keyword>
<protein>
    <recommendedName>
        <fullName evidence="8 9">Cell division protein FtsL</fullName>
    </recommendedName>
</protein>